<feature type="domain" description="Aminotransferase-like plant mobile" evidence="1">
    <location>
        <begin position="216"/>
        <end position="433"/>
    </location>
</feature>
<reference evidence="2 3" key="1">
    <citation type="journal article" date="2014" name="Am. J. Bot.">
        <title>Genome assembly and annotation for red clover (Trifolium pratense; Fabaceae).</title>
        <authorList>
            <person name="Istvanek J."/>
            <person name="Jaros M."/>
            <person name="Krenek A."/>
            <person name="Repkova J."/>
        </authorList>
    </citation>
    <scope>NUCLEOTIDE SEQUENCE [LARGE SCALE GENOMIC DNA]</scope>
    <source>
        <strain evidence="3">cv. Tatra</strain>
        <tissue evidence="2">Young leaves</tissue>
    </source>
</reference>
<dbReference type="InterPro" id="IPR044824">
    <property type="entry name" value="MAIN-like"/>
</dbReference>
<dbReference type="GO" id="GO:0010073">
    <property type="term" value="P:meristem maintenance"/>
    <property type="evidence" value="ECO:0007669"/>
    <property type="project" value="InterPro"/>
</dbReference>
<dbReference type="PANTHER" id="PTHR46033:SF67">
    <property type="entry name" value="AMINOTRANSFERASE-LIKE, PLANT MOBILE DOMAIN FAMILY PROTEIN"/>
    <property type="match status" value="1"/>
</dbReference>
<proteinExistence type="predicted"/>
<dbReference type="PANTHER" id="PTHR46033">
    <property type="entry name" value="PROTEIN MAIN-LIKE 2"/>
    <property type="match status" value="1"/>
</dbReference>
<dbReference type="Proteomes" id="UP000236291">
    <property type="component" value="Unassembled WGS sequence"/>
</dbReference>
<evidence type="ECO:0000259" key="1">
    <source>
        <dbReference type="Pfam" id="PF10536"/>
    </source>
</evidence>
<sequence length="700" mass="80323">QQSLEDTMIEVREDFMLSPAGDSQPTFRTAHFLNPIENSIKEPAFKCNPFSSSSSVFDPNQWPLEIHFNGWRYPQTKWVKWVDELKLKYESLWKKVGIFEAIMSTKCCIKKNQDLVYGVVEKWCCETNTFVFHFGEATITLEDIMVLGGYPVLGDPVFISLQDEEMREVEKKLIFARNELYKTKSGKPRPSIWMDIFIGKGSEIEHEAFLATWLGNPIALAPAVLASIYRDLTLFKKTIVDLSKYPTGGDRFPVEITLQSPFYLVQIWVWERFKNLQPKPQTMLTNHGDPLLFRWHKVKALKIDNVKLALDSASDDFLWRPYVTCADKCGMFYPNDKIWAPFEKDLDKEMLSFVTCLRVSKLVGFESMEQYLPHRVAMQFGMDQDVPSYVPRLNETKFIAWKNYCRPISDKKLYFPPRLFEADVTMRYAKWWKQLVLGHDDFVKKVVRRKRSASLRKHRLHVVKFNTSGNDVGVPPGFPPNLVDTLNCGKFCDDEGLKIKTRKVEDLYADVPAKNSVLNCLIDDEIIDADVEVCKSVLEEYKCGGKVHESKNLLNRCCSTSSEDDEKILPLKRPVSKDNTELSKGVLKDELKDANESKKSRMCSGRVCLSETQGEGKNKVSLCSHEFGEFISSNVSNEIAGNGDETGIKIPFCDRNGEKGESVSRFTLDMVIDLENRIQKLERVIAKLKEARFGHKVDMV</sequence>
<evidence type="ECO:0000313" key="2">
    <source>
        <dbReference type="EMBL" id="PNY11397.1"/>
    </source>
</evidence>
<dbReference type="AlphaFoldDB" id="A0A2K3P7Y9"/>
<dbReference type="Pfam" id="PF10536">
    <property type="entry name" value="PMD"/>
    <property type="match status" value="1"/>
</dbReference>
<accession>A0A2K3P7Y9</accession>
<organism evidence="2 3">
    <name type="scientific">Trifolium pratense</name>
    <name type="common">Red clover</name>
    <dbReference type="NCBI Taxonomy" id="57577"/>
    <lineage>
        <taxon>Eukaryota</taxon>
        <taxon>Viridiplantae</taxon>
        <taxon>Streptophyta</taxon>
        <taxon>Embryophyta</taxon>
        <taxon>Tracheophyta</taxon>
        <taxon>Spermatophyta</taxon>
        <taxon>Magnoliopsida</taxon>
        <taxon>eudicotyledons</taxon>
        <taxon>Gunneridae</taxon>
        <taxon>Pentapetalae</taxon>
        <taxon>rosids</taxon>
        <taxon>fabids</taxon>
        <taxon>Fabales</taxon>
        <taxon>Fabaceae</taxon>
        <taxon>Papilionoideae</taxon>
        <taxon>50 kb inversion clade</taxon>
        <taxon>NPAAA clade</taxon>
        <taxon>Hologalegina</taxon>
        <taxon>IRL clade</taxon>
        <taxon>Trifolieae</taxon>
        <taxon>Trifolium</taxon>
    </lineage>
</organism>
<dbReference type="EMBL" id="ASHM01004505">
    <property type="protein sequence ID" value="PNY11397.1"/>
    <property type="molecule type" value="Genomic_DNA"/>
</dbReference>
<dbReference type="STRING" id="57577.A0A2K3P7Y9"/>
<gene>
    <name evidence="2" type="ORF">L195_g008003</name>
</gene>
<feature type="non-terminal residue" evidence="2">
    <location>
        <position position="1"/>
    </location>
</feature>
<dbReference type="ExpressionAtlas" id="A0A2K3P7Y9">
    <property type="expression patterns" value="baseline"/>
</dbReference>
<reference evidence="2 3" key="2">
    <citation type="journal article" date="2017" name="Front. Plant Sci.">
        <title>Gene Classification and Mining of Molecular Markers Useful in Red Clover (Trifolium pratense) Breeding.</title>
        <authorList>
            <person name="Istvanek J."/>
            <person name="Dluhosova J."/>
            <person name="Dluhos P."/>
            <person name="Patkova L."/>
            <person name="Nedelnik J."/>
            <person name="Repkova J."/>
        </authorList>
    </citation>
    <scope>NUCLEOTIDE SEQUENCE [LARGE SCALE GENOMIC DNA]</scope>
    <source>
        <strain evidence="3">cv. Tatra</strain>
        <tissue evidence="2">Young leaves</tissue>
    </source>
</reference>
<evidence type="ECO:0000313" key="3">
    <source>
        <dbReference type="Proteomes" id="UP000236291"/>
    </source>
</evidence>
<name>A0A2K3P7Y9_TRIPR</name>
<protein>
    <submittedName>
        <fullName evidence="2">Serine/threonine-protein phosphatase</fullName>
    </submittedName>
</protein>
<comment type="caution">
    <text evidence="2">The sequence shown here is derived from an EMBL/GenBank/DDBJ whole genome shotgun (WGS) entry which is preliminary data.</text>
</comment>
<dbReference type="InterPro" id="IPR019557">
    <property type="entry name" value="AminoTfrase-like_pln_mobile"/>
</dbReference>